<feature type="transmembrane region" description="Helical" evidence="8">
    <location>
        <begin position="433"/>
        <end position="453"/>
    </location>
</feature>
<evidence type="ECO:0008006" key="11">
    <source>
        <dbReference type="Google" id="ProtNLM"/>
    </source>
</evidence>
<feature type="transmembrane region" description="Helical" evidence="8">
    <location>
        <begin position="187"/>
        <end position="205"/>
    </location>
</feature>
<feature type="transmembrane region" description="Helical" evidence="8">
    <location>
        <begin position="309"/>
        <end position="332"/>
    </location>
</feature>
<dbReference type="AlphaFoldDB" id="A0A073IQP7"/>
<dbReference type="Gene3D" id="1.20.1740.10">
    <property type="entry name" value="Amino acid/polyamine transporter I"/>
    <property type="match status" value="1"/>
</dbReference>
<feature type="transmembrane region" description="Helical" evidence="8">
    <location>
        <begin position="149"/>
        <end position="167"/>
    </location>
</feature>
<evidence type="ECO:0000313" key="9">
    <source>
        <dbReference type="EMBL" id="KEJ92668.1"/>
    </source>
</evidence>
<evidence type="ECO:0000313" key="10">
    <source>
        <dbReference type="Proteomes" id="UP000027665"/>
    </source>
</evidence>
<dbReference type="Pfam" id="PF01235">
    <property type="entry name" value="Na_Ala_symp"/>
    <property type="match status" value="1"/>
</dbReference>
<gene>
    <name evidence="9" type="ORF">EH55_02610</name>
</gene>
<dbReference type="RefSeq" id="WP_037975358.1">
    <property type="nucleotide sequence ID" value="NZ_JAXDSK010000002.1"/>
</dbReference>
<dbReference type="NCBIfam" id="TIGR00835">
    <property type="entry name" value="agcS"/>
    <property type="match status" value="1"/>
</dbReference>
<feature type="transmembrane region" description="Helical" evidence="8">
    <location>
        <begin position="217"/>
        <end position="237"/>
    </location>
</feature>
<feature type="transmembrane region" description="Helical" evidence="8">
    <location>
        <begin position="352"/>
        <end position="373"/>
    </location>
</feature>
<name>A0A073IQP7_9BACT</name>
<dbReference type="OrthoDB" id="9804874at2"/>
<keyword evidence="5 8" id="KW-0812">Transmembrane</keyword>
<keyword evidence="10" id="KW-1185">Reference proteome</keyword>
<feature type="transmembrane region" description="Helical" evidence="8">
    <location>
        <begin position="99"/>
        <end position="122"/>
    </location>
</feature>
<feature type="transmembrane region" description="Helical" evidence="8">
    <location>
        <begin position="393"/>
        <end position="413"/>
    </location>
</feature>
<dbReference type="EMBL" id="JMKI01000021">
    <property type="protein sequence ID" value="KEJ92668.1"/>
    <property type="molecule type" value="Genomic_DNA"/>
</dbReference>
<evidence type="ECO:0000256" key="4">
    <source>
        <dbReference type="ARBA" id="ARBA00022475"/>
    </source>
</evidence>
<proteinExistence type="inferred from homology"/>
<evidence type="ECO:0000256" key="5">
    <source>
        <dbReference type="ARBA" id="ARBA00022692"/>
    </source>
</evidence>
<keyword evidence="6 8" id="KW-1133">Transmembrane helix</keyword>
<keyword evidence="7 8" id="KW-0472">Membrane</keyword>
<evidence type="ECO:0000256" key="7">
    <source>
        <dbReference type="ARBA" id="ARBA00023136"/>
    </source>
</evidence>
<feature type="transmembrane region" description="Helical" evidence="8">
    <location>
        <begin position="12"/>
        <end position="35"/>
    </location>
</feature>
<protein>
    <recommendedName>
        <fullName evidence="11">ACGS family amino acid carrier protein</fullName>
    </recommendedName>
</protein>
<reference evidence="9 10" key="1">
    <citation type="submission" date="2014-04" db="EMBL/GenBank/DDBJ databases">
        <title>Draft Genome Sequence of Synergistes jonesii.</title>
        <authorList>
            <person name="Coil D.A."/>
            <person name="Eisen J.A."/>
            <person name="Holland-Moritz H.E."/>
        </authorList>
    </citation>
    <scope>NUCLEOTIDE SEQUENCE [LARGE SCALE GENOMIC DNA]</scope>
    <source>
        <strain evidence="9 10">78-1</strain>
    </source>
</reference>
<feature type="transmembrane region" description="Helical" evidence="8">
    <location>
        <begin position="69"/>
        <end position="93"/>
    </location>
</feature>
<keyword evidence="4 8" id="KW-1003">Cell membrane</keyword>
<keyword evidence="8" id="KW-0769">Symport</keyword>
<comment type="caution">
    <text evidence="9">The sequence shown here is derived from an EMBL/GenBank/DDBJ whole genome shotgun (WGS) entry which is preliminary data.</text>
</comment>
<dbReference type="PANTHER" id="PTHR30330">
    <property type="entry name" value="AGSS FAMILY TRANSPORTER, SODIUM-ALANINE"/>
    <property type="match status" value="1"/>
</dbReference>
<dbReference type="PRINTS" id="PR00175">
    <property type="entry name" value="NAALASMPORT"/>
</dbReference>
<dbReference type="eggNOG" id="COG1115">
    <property type="taxonomic scope" value="Bacteria"/>
</dbReference>
<evidence type="ECO:0000256" key="3">
    <source>
        <dbReference type="ARBA" id="ARBA00022448"/>
    </source>
</evidence>
<dbReference type="InterPro" id="IPR001463">
    <property type="entry name" value="Na/Ala_symport"/>
</dbReference>
<dbReference type="PANTHER" id="PTHR30330:SF14">
    <property type="entry name" value="SODIUM_AMINO ACID (ALANINE) SYMPORTER"/>
    <property type="match status" value="1"/>
</dbReference>
<accession>A0A073IQP7</accession>
<dbReference type="STRING" id="2754.EH55_02610"/>
<evidence type="ECO:0000256" key="8">
    <source>
        <dbReference type="RuleBase" id="RU363064"/>
    </source>
</evidence>
<dbReference type="GO" id="GO:0005886">
    <property type="term" value="C:plasma membrane"/>
    <property type="evidence" value="ECO:0007669"/>
    <property type="project" value="UniProtKB-SubCell"/>
</dbReference>
<organism evidence="9 10">
    <name type="scientific">Synergistes jonesii</name>
    <dbReference type="NCBI Taxonomy" id="2754"/>
    <lineage>
        <taxon>Bacteria</taxon>
        <taxon>Thermotogati</taxon>
        <taxon>Synergistota</taxon>
        <taxon>Synergistia</taxon>
        <taxon>Synergistales</taxon>
        <taxon>Synergistaceae</taxon>
        <taxon>Synergistes</taxon>
    </lineage>
</organism>
<dbReference type="Proteomes" id="UP000027665">
    <property type="component" value="Unassembled WGS sequence"/>
</dbReference>
<comment type="subcellular location">
    <subcellularLocation>
        <location evidence="1 8">Cell membrane</location>
        <topology evidence="1 8">Multi-pass membrane protein</topology>
    </subcellularLocation>
</comment>
<evidence type="ECO:0000256" key="1">
    <source>
        <dbReference type="ARBA" id="ARBA00004651"/>
    </source>
</evidence>
<feature type="transmembrane region" description="Helical" evidence="8">
    <location>
        <begin position="249"/>
        <end position="268"/>
    </location>
</feature>
<evidence type="ECO:0000256" key="6">
    <source>
        <dbReference type="ARBA" id="ARBA00022989"/>
    </source>
</evidence>
<evidence type="ECO:0000256" key="2">
    <source>
        <dbReference type="ARBA" id="ARBA00009261"/>
    </source>
</evidence>
<keyword evidence="3 8" id="KW-0813">Transport</keyword>
<comment type="similarity">
    <text evidence="2 8">Belongs to the alanine or glycine:cation symporter (AGCS) (TC 2.A.25) family.</text>
</comment>
<sequence>MEQFLDSVVGILWGPTLLVGLLGTGLYFSVITRFWQLRHFFDSFRFCFLPDKKGELLPADKSRVTPYQAACVAIAGSIGSGNIGGVASAIALGGPGVLFWMWMTALVGMMTKMAEVTLAVYYRKQDPDGKKTGGPLFYIEKGLGRRFKFWGIFSVLFTVGIFMQLILAPEAYTVGESLHEMTGFRVIYLSAFFCLMCALVIWGGLKRVIGFASFMMPFMSILYIVFGAYIIVINAVHIPAAVALIVKSAFTPVAAVGGFAGASFMLAARTGIARGLFSNEAGWGTSPMVHATADNRHPVEQGMWGVMEVFVDTIVVCTVTGLVIVLTGEWSSGVSGSTLTINAFAHGLGKKFAAYFIAISLFLFSWTTVTGWYSYFHSILEYVFKNNMPVRKAALWILRITTPFFGLIMAYMIDVLNTNVSYAWLIVDISSSVPTYVNLIVLLLLSGTFVAILKDYEGAGKLFGLGEYSEVKVD</sequence>
<dbReference type="GO" id="GO:0005283">
    <property type="term" value="F:amino acid:sodium symporter activity"/>
    <property type="evidence" value="ECO:0007669"/>
    <property type="project" value="InterPro"/>
</dbReference>
<dbReference type="GeneID" id="90983249"/>